<dbReference type="OrthoDB" id="288703at2759"/>
<dbReference type="EMBL" id="JH711573">
    <property type="protein sequence ID" value="EIW86944.1"/>
    <property type="molecule type" value="Genomic_DNA"/>
</dbReference>
<evidence type="ECO:0000259" key="3">
    <source>
        <dbReference type="Pfam" id="PF25567"/>
    </source>
</evidence>
<dbReference type="Gene3D" id="1.25.10.10">
    <property type="entry name" value="Leucine-rich Repeat Variant"/>
    <property type="match status" value="1"/>
</dbReference>
<dbReference type="GO" id="GO:0051082">
    <property type="term" value="F:unfolded protein binding"/>
    <property type="evidence" value="ECO:0007669"/>
    <property type="project" value="TreeGrafter"/>
</dbReference>
<dbReference type="GO" id="GO:0042273">
    <property type="term" value="P:ribosomal large subunit biogenesis"/>
    <property type="evidence" value="ECO:0007669"/>
    <property type="project" value="TreeGrafter"/>
</dbReference>
<feature type="region of interest" description="Disordered" evidence="2">
    <location>
        <begin position="1"/>
        <end position="29"/>
    </location>
</feature>
<comment type="similarity">
    <text evidence="1">Belongs to the nuclear import and ribosome assembly adapter family.</text>
</comment>
<feature type="compositionally biased region" description="Basic residues" evidence="2">
    <location>
        <begin position="1"/>
        <end position="15"/>
    </location>
</feature>
<dbReference type="InterPro" id="IPR016024">
    <property type="entry name" value="ARM-type_fold"/>
</dbReference>
<dbReference type="InterPro" id="IPR057990">
    <property type="entry name" value="TPR_SYO1"/>
</dbReference>
<dbReference type="SUPFAM" id="SSF48371">
    <property type="entry name" value="ARM repeat"/>
    <property type="match status" value="1"/>
</dbReference>
<organism evidence="4 5">
    <name type="scientific">Coniophora puteana (strain RWD-64-598)</name>
    <name type="common">Brown rot fungus</name>
    <dbReference type="NCBI Taxonomy" id="741705"/>
    <lineage>
        <taxon>Eukaryota</taxon>
        <taxon>Fungi</taxon>
        <taxon>Dikarya</taxon>
        <taxon>Basidiomycota</taxon>
        <taxon>Agaricomycotina</taxon>
        <taxon>Agaricomycetes</taxon>
        <taxon>Agaricomycetidae</taxon>
        <taxon>Boletales</taxon>
        <taxon>Coniophorineae</taxon>
        <taxon>Coniophoraceae</taxon>
        <taxon>Coniophora</taxon>
    </lineage>
</organism>
<dbReference type="PANTHER" id="PTHR13347:SF1">
    <property type="entry name" value="HEAT REPEAT-CONTAINING PROTEIN 3"/>
    <property type="match status" value="1"/>
</dbReference>
<dbReference type="AlphaFoldDB" id="A0A5M3N783"/>
<protein>
    <submittedName>
        <fullName evidence="4">ARM repeat-containing protein</fullName>
    </submittedName>
</protein>
<dbReference type="InterPro" id="IPR011989">
    <property type="entry name" value="ARM-like"/>
</dbReference>
<dbReference type="OMA" id="ENELHAD"/>
<evidence type="ECO:0000313" key="4">
    <source>
        <dbReference type="EMBL" id="EIW86944.1"/>
    </source>
</evidence>
<accession>A0A5M3N783</accession>
<proteinExistence type="inferred from homology"/>
<dbReference type="KEGG" id="cput:CONPUDRAFT_46879"/>
<dbReference type="Proteomes" id="UP000053558">
    <property type="component" value="Unassembled WGS sequence"/>
</dbReference>
<gene>
    <name evidence="4" type="ORF">CONPUDRAFT_46879</name>
</gene>
<reference evidence="5" key="1">
    <citation type="journal article" date="2012" name="Science">
        <title>The Paleozoic origin of enzymatic lignin decomposition reconstructed from 31 fungal genomes.</title>
        <authorList>
            <person name="Floudas D."/>
            <person name="Binder M."/>
            <person name="Riley R."/>
            <person name="Barry K."/>
            <person name="Blanchette R.A."/>
            <person name="Henrissat B."/>
            <person name="Martinez A.T."/>
            <person name="Otillar R."/>
            <person name="Spatafora J.W."/>
            <person name="Yadav J.S."/>
            <person name="Aerts A."/>
            <person name="Benoit I."/>
            <person name="Boyd A."/>
            <person name="Carlson A."/>
            <person name="Copeland A."/>
            <person name="Coutinho P.M."/>
            <person name="de Vries R.P."/>
            <person name="Ferreira P."/>
            <person name="Findley K."/>
            <person name="Foster B."/>
            <person name="Gaskell J."/>
            <person name="Glotzer D."/>
            <person name="Gorecki P."/>
            <person name="Heitman J."/>
            <person name="Hesse C."/>
            <person name="Hori C."/>
            <person name="Igarashi K."/>
            <person name="Jurgens J.A."/>
            <person name="Kallen N."/>
            <person name="Kersten P."/>
            <person name="Kohler A."/>
            <person name="Kuees U."/>
            <person name="Kumar T.K.A."/>
            <person name="Kuo A."/>
            <person name="LaButti K."/>
            <person name="Larrondo L.F."/>
            <person name="Lindquist E."/>
            <person name="Ling A."/>
            <person name="Lombard V."/>
            <person name="Lucas S."/>
            <person name="Lundell T."/>
            <person name="Martin R."/>
            <person name="McLaughlin D.J."/>
            <person name="Morgenstern I."/>
            <person name="Morin E."/>
            <person name="Murat C."/>
            <person name="Nagy L.G."/>
            <person name="Nolan M."/>
            <person name="Ohm R.A."/>
            <person name="Patyshakuliyeva A."/>
            <person name="Rokas A."/>
            <person name="Ruiz-Duenas F.J."/>
            <person name="Sabat G."/>
            <person name="Salamov A."/>
            <person name="Samejima M."/>
            <person name="Schmutz J."/>
            <person name="Slot J.C."/>
            <person name="St John F."/>
            <person name="Stenlid J."/>
            <person name="Sun H."/>
            <person name="Sun S."/>
            <person name="Syed K."/>
            <person name="Tsang A."/>
            <person name="Wiebenga A."/>
            <person name="Young D."/>
            <person name="Pisabarro A."/>
            <person name="Eastwood D.C."/>
            <person name="Martin F."/>
            <person name="Cullen D."/>
            <person name="Grigoriev I.V."/>
            <person name="Hibbett D.S."/>
        </authorList>
    </citation>
    <scope>NUCLEOTIDE SEQUENCE [LARGE SCALE GENOMIC DNA]</scope>
    <source>
        <strain evidence="5">RWD-64-598 SS2</strain>
    </source>
</reference>
<dbReference type="PANTHER" id="PTHR13347">
    <property type="entry name" value="HEAT REPEAT-CONTAINING PROTEIN 3"/>
    <property type="match status" value="1"/>
</dbReference>
<dbReference type="GeneID" id="19207174"/>
<evidence type="ECO:0000313" key="5">
    <source>
        <dbReference type="Proteomes" id="UP000053558"/>
    </source>
</evidence>
<evidence type="ECO:0000256" key="1">
    <source>
        <dbReference type="ARBA" id="ARBA00049983"/>
    </source>
</evidence>
<dbReference type="Pfam" id="PF25567">
    <property type="entry name" value="TPR_SYO1"/>
    <property type="match status" value="1"/>
</dbReference>
<name>A0A5M3N783_CONPW</name>
<dbReference type="CDD" id="cd13394">
    <property type="entry name" value="Syo1_like"/>
    <property type="match status" value="1"/>
</dbReference>
<sequence>MGKSQKKRAMRRHNPMRVPDSHLPKGLDSAAASSSKKEVILPIIQKLESVDGAERHWACVAVSNLIQNDPSTRRLLQGKNVVGALINRLTDSEEEVWIEAAGALRNLCIDGGYDICAEMYNKNILSPLQAFIPKISAALSQFIESPKTAPENARKVVYEFANNVITILWCLSETSNKALNAINQIGLVPFLMAFMACRDKLPLSTVTSAAQCLYVLSDDNRPVIEGIRSNAAYVASLMDVICTNNDTNGKDKVVDDKAVTLAVLVCGILENVSPFPSQSALSTVDLHKDVVLPVIQPVISPVSLPAISDRVRQLSMEQASEPPQIDKLSIKHAPKSDHRSPIEIELLKLENQLRTVLLSLEVLTGICAMLPETETDEADADGETGEDEGGYLSLHRLRVSWLDEDGADLDDASDEEMVVEDGFSGERPAPSQSTRILPSLVEPLLALVRPTDLSFPPAAEQSPHPPTTSALGGIHVCALECLNNIFLSLSASPHPELSADTQSGQKLWDEMWTSLNLVGTNIGRGQERKKDVWEIAIGVLWGIGNIWKGSLAPVEDQVNVLIQYCNSASDPILRVKCLGTLECLAQHPDSIDGNRAIANYLLSVLPTTTEPSSWGTEPLIQAVSALIDIFSDEDKPYDVNFRQGHFENRLSECVEGVRKTVRAIDRRKERELKVRGEEVRDNLVAFIKYRRRLKLNA</sequence>
<evidence type="ECO:0000256" key="2">
    <source>
        <dbReference type="SAM" id="MobiDB-lite"/>
    </source>
</evidence>
<dbReference type="GO" id="GO:0006606">
    <property type="term" value="P:protein import into nucleus"/>
    <property type="evidence" value="ECO:0007669"/>
    <property type="project" value="TreeGrafter"/>
</dbReference>
<feature type="domain" description="SYO1-like TPR repeats" evidence="3">
    <location>
        <begin position="439"/>
        <end position="692"/>
    </location>
</feature>
<dbReference type="InterPro" id="IPR052616">
    <property type="entry name" value="SYO1-like"/>
</dbReference>
<keyword evidence="5" id="KW-1185">Reference proteome</keyword>
<dbReference type="RefSeq" id="XP_007762623.1">
    <property type="nucleotide sequence ID" value="XM_007764433.1"/>
</dbReference>
<comment type="caution">
    <text evidence="4">The sequence shown here is derived from an EMBL/GenBank/DDBJ whole genome shotgun (WGS) entry which is preliminary data.</text>
</comment>